<comment type="caution">
    <text evidence="1">The sequence shown here is derived from an EMBL/GenBank/DDBJ whole genome shotgun (WGS) entry which is preliminary data.</text>
</comment>
<protein>
    <submittedName>
        <fullName evidence="1">Uncharacterized protein</fullName>
    </submittedName>
</protein>
<dbReference type="Proteomes" id="UP000234460">
    <property type="component" value="Chromosome LMANV2"/>
</dbReference>
<accession>A0AAQ1SP69</accession>
<dbReference type="AlphaFoldDB" id="A0AAQ1SP69"/>
<dbReference type="EMBL" id="OEJX01000036">
    <property type="protein sequence ID" value="SOR62200.1"/>
    <property type="molecule type" value="Genomic_DNA"/>
</dbReference>
<sequence>MSTSSKESIYKVQISTFFRIMGSYAELMLSKELLICQYI</sequence>
<evidence type="ECO:0000313" key="2">
    <source>
        <dbReference type="Proteomes" id="UP000234460"/>
    </source>
</evidence>
<proteinExistence type="predicted"/>
<evidence type="ECO:0000313" key="1">
    <source>
        <dbReference type="EMBL" id="SOR62200.1"/>
    </source>
</evidence>
<reference evidence="1 2" key="1">
    <citation type="submission" date="2017-11" db="EMBL/GenBank/DDBJ databases">
        <authorList>
            <person name="Lechat P."/>
        </authorList>
    </citation>
    <scope>NUCLEOTIDE SEQUENCE [LARGE SCALE GENOMIC DNA]</scope>
    <source>
        <strain evidence="1">L495</strain>
    </source>
</reference>
<gene>
    <name evidence="1" type="ORF">LMANV2_410056</name>
</gene>
<name>A0AAQ1SP69_LEPIR</name>
<organism evidence="1 2">
    <name type="scientific">Leptospira interrogans serovar Manilae</name>
    <dbReference type="NCBI Taxonomy" id="214675"/>
    <lineage>
        <taxon>Bacteria</taxon>
        <taxon>Pseudomonadati</taxon>
        <taxon>Spirochaetota</taxon>
        <taxon>Spirochaetia</taxon>
        <taxon>Leptospirales</taxon>
        <taxon>Leptospiraceae</taxon>
        <taxon>Leptospira</taxon>
    </lineage>
</organism>